<feature type="region of interest" description="Disordered" evidence="4">
    <location>
        <begin position="290"/>
        <end position="310"/>
    </location>
</feature>
<feature type="compositionally biased region" description="Pro residues" evidence="4">
    <location>
        <begin position="443"/>
        <end position="455"/>
    </location>
</feature>
<feature type="domain" description="Rad21/Rec8-like protein C-terminal eukaryotic" evidence="5">
    <location>
        <begin position="626"/>
        <end position="679"/>
    </location>
</feature>
<protein>
    <recommendedName>
        <fullName evidence="8">Sister chromatid cohesion 1 protein 1</fullName>
    </recommendedName>
</protein>
<evidence type="ECO:0000259" key="5">
    <source>
        <dbReference type="Pfam" id="PF04824"/>
    </source>
</evidence>
<feature type="compositionally biased region" description="Polar residues" evidence="4">
    <location>
        <begin position="260"/>
        <end position="278"/>
    </location>
</feature>
<dbReference type="SUPFAM" id="SSF46785">
    <property type="entry name" value="Winged helix' DNA-binding domain"/>
    <property type="match status" value="1"/>
</dbReference>
<dbReference type="InterPro" id="IPR023093">
    <property type="entry name" value="ScpA-like_C"/>
</dbReference>
<sequence>MFYSHQLLARKAPLGQIWFTHPIGDCWCPRMAATLHAKINRRKLDKLDIIKICEEILNPTVPMALRLSGILMGGVVIVYERKVKLLYELNFNQVEINEAWRVKPASDPTVLPKGKAQAKYTVFFRMLLVILFIFLVEKRYEAVTLPENLDVEVEQPMQFSDASLSTANKLRRLQLDDLDEQYVNINLGDDEISQYHQAEAANITLFDNLGSGLGGSDLYNRFERFDIGDDETQFNFTSQDRPQVPSAIIPSPLRSDKPPQAQNNVVPSPSHQETQRGGTFTEYHMREQEEREREVGNTGRKHHLKRKASANGHQVVMDNDQIMIPGNIYQTWLQDSSNLVSKRGRLIKPSIKVSNLMDFPPVALIFGLDKSPTEFYYPAPLLELWRKCTEVKLSNASSTGLHIFHSSFLVNYLIKSVTQRITNMKIYLGGMPPQAQHHTSSPPRGPYPQNPPEFPPEMFRSEMGSHTLDLSMEKLRANLENIDFQGAGDTVRSGSSVTPGSPAGQRSKSFSSSDSGGTFMPLEPEIQIVPPGRSKRRQNSSSNSLGNLDPVEEEFPLQQNVRNFEIREPYFKIRRLSDIGPTPETELLEETVPTQTPLAVDAYPSVDKITQSMRTHFKLHFDTPGAPQSESLNQLAFGMSKTKAAQLFYQTCVLATLGFIRAEQVKAFGDILISRGPNM</sequence>
<evidence type="ECO:0000256" key="2">
    <source>
        <dbReference type="ARBA" id="ARBA00009870"/>
    </source>
</evidence>
<dbReference type="Pfam" id="PF04825">
    <property type="entry name" value="Rad21_Rec8_N"/>
    <property type="match status" value="1"/>
</dbReference>
<comment type="subcellular location">
    <subcellularLocation>
        <location evidence="1">Nucleus</location>
    </subcellularLocation>
</comment>
<evidence type="ECO:0000259" key="6">
    <source>
        <dbReference type="Pfam" id="PF04825"/>
    </source>
</evidence>
<evidence type="ECO:0000256" key="4">
    <source>
        <dbReference type="SAM" id="MobiDB-lite"/>
    </source>
</evidence>
<reference evidence="7" key="1">
    <citation type="submission" date="2020-07" db="EMBL/GenBank/DDBJ databases">
        <authorList>
            <person name="Lin J."/>
        </authorList>
    </citation>
    <scope>NUCLEOTIDE SEQUENCE</scope>
</reference>
<dbReference type="PANTHER" id="PTHR12585">
    <property type="entry name" value="SCC1 / RAD21 FAMILY MEMBER"/>
    <property type="match status" value="1"/>
</dbReference>
<gene>
    <name evidence="7" type="ORF">CB5_LOCUS12036</name>
</gene>
<evidence type="ECO:0000256" key="3">
    <source>
        <dbReference type="ARBA" id="ARBA00023242"/>
    </source>
</evidence>
<evidence type="ECO:0008006" key="8">
    <source>
        <dbReference type="Google" id="ProtNLM"/>
    </source>
</evidence>
<accession>A0A6V7PDA4</accession>
<dbReference type="AlphaFoldDB" id="A0A6V7PDA4"/>
<evidence type="ECO:0000313" key="7">
    <source>
        <dbReference type="EMBL" id="CAD1828825.1"/>
    </source>
</evidence>
<organism evidence="7">
    <name type="scientific">Ananas comosus var. bracteatus</name>
    <name type="common">red pineapple</name>
    <dbReference type="NCBI Taxonomy" id="296719"/>
    <lineage>
        <taxon>Eukaryota</taxon>
        <taxon>Viridiplantae</taxon>
        <taxon>Streptophyta</taxon>
        <taxon>Embryophyta</taxon>
        <taxon>Tracheophyta</taxon>
        <taxon>Spermatophyta</taxon>
        <taxon>Magnoliopsida</taxon>
        <taxon>Liliopsida</taxon>
        <taxon>Poales</taxon>
        <taxon>Bromeliaceae</taxon>
        <taxon>Bromelioideae</taxon>
        <taxon>Ananas</taxon>
    </lineage>
</organism>
<feature type="region of interest" description="Disordered" evidence="4">
    <location>
        <begin position="486"/>
        <end position="552"/>
    </location>
</feature>
<dbReference type="GO" id="GO:0003682">
    <property type="term" value="F:chromatin binding"/>
    <property type="evidence" value="ECO:0007669"/>
    <property type="project" value="TreeGrafter"/>
</dbReference>
<proteinExistence type="inferred from homology"/>
<dbReference type="GO" id="GO:0051754">
    <property type="term" value="P:meiotic sister chromatid cohesion, centromeric"/>
    <property type="evidence" value="ECO:0007669"/>
    <property type="project" value="TreeGrafter"/>
</dbReference>
<dbReference type="EMBL" id="LR862147">
    <property type="protein sequence ID" value="CAD1828825.1"/>
    <property type="molecule type" value="Genomic_DNA"/>
</dbReference>
<dbReference type="Gene3D" id="1.10.10.580">
    <property type="entry name" value="Structural maintenance of chromosome 1. Chain E"/>
    <property type="match status" value="1"/>
</dbReference>
<feature type="region of interest" description="Disordered" evidence="4">
    <location>
        <begin position="234"/>
        <end position="278"/>
    </location>
</feature>
<dbReference type="GO" id="GO:0005634">
    <property type="term" value="C:nucleus"/>
    <property type="evidence" value="ECO:0007669"/>
    <property type="project" value="UniProtKB-SubCell"/>
</dbReference>
<name>A0A6V7PDA4_ANACO</name>
<dbReference type="InterPro" id="IPR036390">
    <property type="entry name" value="WH_DNA-bd_sf"/>
</dbReference>
<feature type="compositionally biased region" description="Basic residues" evidence="4">
    <location>
        <begin position="299"/>
        <end position="308"/>
    </location>
</feature>
<feature type="region of interest" description="Disordered" evidence="4">
    <location>
        <begin position="432"/>
        <end position="460"/>
    </location>
</feature>
<dbReference type="GO" id="GO:0008278">
    <property type="term" value="C:cohesin complex"/>
    <property type="evidence" value="ECO:0007669"/>
    <property type="project" value="InterPro"/>
</dbReference>
<dbReference type="InterPro" id="IPR039781">
    <property type="entry name" value="Rad21/Rec8-like"/>
</dbReference>
<dbReference type="PANTHER" id="PTHR12585:SF64">
    <property type="entry name" value="SISTER CHROMATID COHESION 1 PROTEIN 1"/>
    <property type="match status" value="1"/>
</dbReference>
<dbReference type="InterPro" id="IPR006909">
    <property type="entry name" value="Rad21/Rec8_C_eu"/>
</dbReference>
<keyword evidence="3" id="KW-0539">Nucleus</keyword>
<comment type="similarity">
    <text evidence="2">Belongs to the rad21 family.</text>
</comment>
<feature type="domain" description="Rad21/Rec8-like protein N-terminal" evidence="6">
    <location>
        <begin position="1"/>
        <end position="113"/>
    </location>
</feature>
<dbReference type="Pfam" id="PF04824">
    <property type="entry name" value="Rad21_Rec8"/>
    <property type="match status" value="1"/>
</dbReference>
<dbReference type="InterPro" id="IPR006910">
    <property type="entry name" value="Rad21_Rec8_N"/>
</dbReference>
<evidence type="ECO:0000256" key="1">
    <source>
        <dbReference type="ARBA" id="ARBA00004123"/>
    </source>
</evidence>